<protein>
    <submittedName>
        <fullName evidence="1">Uncharacterized protein</fullName>
    </submittedName>
</protein>
<keyword evidence="2" id="KW-1185">Reference proteome</keyword>
<gene>
    <name evidence="1" type="primary">Cnig_chr_V.g20212</name>
    <name evidence="1" type="ORF">B9Z55_020212</name>
</gene>
<sequence>MSTLTPKKLRKICRPPCFKLCSTYVVTRRVCHTDDFSVHLDQSILSGPSLSYLEVNCIPATGVSSVLHVHIDLRRLSRIGARACRRLTQHYLLLRRRQFWNMDYFDTSKTF</sequence>
<dbReference type="OrthoDB" id="5804124at2759"/>
<dbReference type="AlphaFoldDB" id="A0A2G5TLV1"/>
<proteinExistence type="predicted"/>
<reference evidence="2" key="1">
    <citation type="submission" date="2017-10" db="EMBL/GenBank/DDBJ databases">
        <title>Rapid genome shrinkage in a self-fertile nematode reveals novel sperm competition proteins.</title>
        <authorList>
            <person name="Yin D."/>
            <person name="Schwarz E.M."/>
            <person name="Thomas C.G."/>
            <person name="Felde R.L."/>
            <person name="Korf I.F."/>
            <person name="Cutter A.D."/>
            <person name="Schartner C.M."/>
            <person name="Ralston E.J."/>
            <person name="Meyer B.J."/>
            <person name="Haag E.S."/>
        </authorList>
    </citation>
    <scope>NUCLEOTIDE SEQUENCE [LARGE SCALE GENOMIC DNA]</scope>
    <source>
        <strain evidence="2">JU1422</strain>
    </source>
</reference>
<dbReference type="Proteomes" id="UP000230233">
    <property type="component" value="Chromosome V"/>
</dbReference>
<dbReference type="EMBL" id="PDUG01000005">
    <property type="protein sequence ID" value="PIC28223.1"/>
    <property type="molecule type" value="Genomic_DNA"/>
</dbReference>
<evidence type="ECO:0000313" key="2">
    <source>
        <dbReference type="Proteomes" id="UP000230233"/>
    </source>
</evidence>
<organism evidence="1 2">
    <name type="scientific">Caenorhabditis nigoni</name>
    <dbReference type="NCBI Taxonomy" id="1611254"/>
    <lineage>
        <taxon>Eukaryota</taxon>
        <taxon>Metazoa</taxon>
        <taxon>Ecdysozoa</taxon>
        <taxon>Nematoda</taxon>
        <taxon>Chromadorea</taxon>
        <taxon>Rhabditida</taxon>
        <taxon>Rhabditina</taxon>
        <taxon>Rhabditomorpha</taxon>
        <taxon>Rhabditoidea</taxon>
        <taxon>Rhabditidae</taxon>
        <taxon>Peloderinae</taxon>
        <taxon>Caenorhabditis</taxon>
    </lineage>
</organism>
<comment type="caution">
    <text evidence="1">The sequence shown here is derived from an EMBL/GenBank/DDBJ whole genome shotgun (WGS) entry which is preliminary data.</text>
</comment>
<evidence type="ECO:0000313" key="1">
    <source>
        <dbReference type="EMBL" id="PIC28223.1"/>
    </source>
</evidence>
<name>A0A2G5TLV1_9PELO</name>
<accession>A0A2G5TLV1</accession>